<dbReference type="PANTHER" id="PTHR37953">
    <property type="entry name" value="UPF0127 PROTEIN MJ1496"/>
    <property type="match status" value="1"/>
</dbReference>
<proteinExistence type="predicted"/>
<dbReference type="InterPro" id="IPR003795">
    <property type="entry name" value="DUF192"/>
</dbReference>
<protein>
    <submittedName>
        <fullName evidence="2">DUF192 domain-containing protein</fullName>
    </submittedName>
</protein>
<reference evidence="3" key="1">
    <citation type="journal article" date="2019" name="Int. J. Syst. Evol. Microbiol.">
        <title>The Global Catalogue of Microorganisms (GCM) 10K type strain sequencing project: providing services to taxonomists for standard genome sequencing and annotation.</title>
        <authorList>
            <consortium name="The Broad Institute Genomics Platform"/>
            <consortium name="The Broad Institute Genome Sequencing Center for Infectious Disease"/>
            <person name="Wu L."/>
            <person name="Ma J."/>
        </authorList>
    </citation>
    <scope>NUCLEOTIDE SEQUENCE [LARGE SCALE GENOMIC DNA]</scope>
    <source>
        <strain evidence="3">CGMCC 1.16444</strain>
    </source>
</reference>
<sequence length="146" mass="16361">MMRLGLCLLWALLVLVPAAHAANLTKLTIDTASGEHVFNVEVAKDDNDRARGLMYRREIAPDYGMLFDFGREQPVSMWMQNTYVSLDMVFIRADGVVHRVEERTTPLSTRTIDSGVDVKYVLELAAGTAAKIGLKRGDKVEHDIIR</sequence>
<dbReference type="InterPro" id="IPR038695">
    <property type="entry name" value="Saro_0823-like_sf"/>
</dbReference>
<dbReference type="EMBL" id="JBHSJF010000006">
    <property type="protein sequence ID" value="MFC5068447.1"/>
    <property type="molecule type" value="Genomic_DNA"/>
</dbReference>
<feature type="signal peptide" evidence="1">
    <location>
        <begin position="1"/>
        <end position="21"/>
    </location>
</feature>
<dbReference type="RefSeq" id="WP_114955656.1">
    <property type="nucleotide sequence ID" value="NZ_JBHSJF010000006.1"/>
</dbReference>
<feature type="chain" id="PRO_5045456695" evidence="1">
    <location>
        <begin position="22"/>
        <end position="146"/>
    </location>
</feature>
<keyword evidence="3" id="KW-1185">Reference proteome</keyword>
<keyword evidence="1" id="KW-0732">Signal</keyword>
<dbReference type="Proteomes" id="UP001595796">
    <property type="component" value="Unassembled WGS sequence"/>
</dbReference>
<dbReference type="Gene3D" id="2.60.120.1140">
    <property type="entry name" value="Protein of unknown function DUF192"/>
    <property type="match status" value="1"/>
</dbReference>
<dbReference type="Pfam" id="PF02643">
    <property type="entry name" value="DUF192"/>
    <property type="match status" value="1"/>
</dbReference>
<name>A0ABV9Z2U6_9HYPH</name>
<evidence type="ECO:0000313" key="3">
    <source>
        <dbReference type="Proteomes" id="UP001595796"/>
    </source>
</evidence>
<accession>A0ABV9Z2U6</accession>
<dbReference type="PANTHER" id="PTHR37953:SF1">
    <property type="entry name" value="UPF0127 PROTEIN MJ1496"/>
    <property type="match status" value="1"/>
</dbReference>
<evidence type="ECO:0000256" key="1">
    <source>
        <dbReference type="SAM" id="SignalP"/>
    </source>
</evidence>
<comment type="caution">
    <text evidence="2">The sequence shown here is derived from an EMBL/GenBank/DDBJ whole genome shotgun (WGS) entry which is preliminary data.</text>
</comment>
<gene>
    <name evidence="2" type="ORF">ACFPFW_10540</name>
</gene>
<evidence type="ECO:0000313" key="2">
    <source>
        <dbReference type="EMBL" id="MFC5068447.1"/>
    </source>
</evidence>
<organism evidence="2 3">
    <name type="scientific">Flaviflagellibacter deserti</name>
    <dbReference type="NCBI Taxonomy" id="2267266"/>
    <lineage>
        <taxon>Bacteria</taxon>
        <taxon>Pseudomonadati</taxon>
        <taxon>Pseudomonadota</taxon>
        <taxon>Alphaproteobacteria</taxon>
        <taxon>Hyphomicrobiales</taxon>
        <taxon>Flaviflagellibacter</taxon>
    </lineage>
</organism>